<evidence type="ECO:0000313" key="6">
    <source>
        <dbReference type="Proteomes" id="UP000176614"/>
    </source>
</evidence>
<proteinExistence type="inferred from homology"/>
<keyword evidence="3" id="KW-0444">Lipid biosynthesis</keyword>
<keyword evidence="3" id="KW-0963">Cytoplasm</keyword>
<gene>
    <name evidence="3" type="primary">acpP</name>
    <name evidence="5" type="ORF">A2264_01800</name>
</gene>
<comment type="subcellular location">
    <subcellularLocation>
        <location evidence="3">Cytoplasm</location>
    </subcellularLocation>
</comment>
<evidence type="ECO:0000256" key="2">
    <source>
        <dbReference type="ARBA" id="ARBA00022553"/>
    </source>
</evidence>
<dbReference type="GO" id="GO:0005737">
    <property type="term" value="C:cytoplasm"/>
    <property type="evidence" value="ECO:0007669"/>
    <property type="project" value="UniProtKB-SubCell"/>
</dbReference>
<comment type="similarity">
    <text evidence="3">Belongs to the acyl carrier protein (ACP) family.</text>
</comment>
<keyword evidence="3" id="KW-0275">Fatty acid biosynthesis</keyword>
<sequence>MSSGYLNKVRNIISSTSGLDKEEIHSESYFEDDLNIDEMELAEIIADLEEAYDIDIMDSKDEIETVQDLVDLLEEHLE</sequence>
<evidence type="ECO:0000256" key="1">
    <source>
        <dbReference type="ARBA" id="ARBA00022450"/>
    </source>
</evidence>
<feature type="domain" description="Carrier" evidence="4">
    <location>
        <begin position="3"/>
        <end position="77"/>
    </location>
</feature>
<comment type="pathway">
    <text evidence="3">Lipid metabolism; fatty acid biosynthesis.</text>
</comment>
<dbReference type="SUPFAM" id="SSF47336">
    <property type="entry name" value="ACP-like"/>
    <property type="match status" value="1"/>
</dbReference>
<comment type="function">
    <text evidence="3">Carrier of the growing fatty acid chain in fatty acid biosynthesis.</text>
</comment>
<reference evidence="5 6" key="1">
    <citation type="journal article" date="2016" name="Nat. Commun.">
        <title>Thousands of microbial genomes shed light on interconnected biogeochemical processes in an aquifer system.</title>
        <authorList>
            <person name="Anantharaman K."/>
            <person name="Brown C.T."/>
            <person name="Hug L.A."/>
            <person name="Sharon I."/>
            <person name="Castelle C.J."/>
            <person name="Probst A.J."/>
            <person name="Thomas B.C."/>
            <person name="Singh A."/>
            <person name="Wilkins M.J."/>
            <person name="Karaoz U."/>
            <person name="Brodie E.L."/>
            <person name="Williams K.H."/>
            <person name="Hubbard S.S."/>
            <person name="Banfield J.F."/>
        </authorList>
    </citation>
    <scope>NUCLEOTIDE SEQUENCE [LARGE SCALE GENOMIC DNA]</scope>
</reference>
<dbReference type="InterPro" id="IPR003231">
    <property type="entry name" value="ACP"/>
</dbReference>
<comment type="caution">
    <text evidence="5">The sequence shown here is derived from an EMBL/GenBank/DDBJ whole genome shotgun (WGS) entry which is preliminary data.</text>
</comment>
<dbReference type="HAMAP" id="MF_01217">
    <property type="entry name" value="Acyl_carrier"/>
    <property type="match status" value="1"/>
</dbReference>
<evidence type="ECO:0000259" key="4">
    <source>
        <dbReference type="PROSITE" id="PS50075"/>
    </source>
</evidence>
<keyword evidence="3" id="KW-0276">Fatty acid metabolism</keyword>
<accession>A0A1F4W203</accession>
<dbReference type="InterPro" id="IPR036736">
    <property type="entry name" value="ACP-like_sf"/>
</dbReference>
<dbReference type="PROSITE" id="PS50075">
    <property type="entry name" value="CARRIER"/>
    <property type="match status" value="1"/>
</dbReference>
<keyword evidence="3" id="KW-0443">Lipid metabolism</keyword>
<evidence type="ECO:0000256" key="3">
    <source>
        <dbReference type="HAMAP-Rule" id="MF_01217"/>
    </source>
</evidence>
<dbReference type="EMBL" id="MEVT01000006">
    <property type="protein sequence ID" value="OGC63442.1"/>
    <property type="molecule type" value="Genomic_DNA"/>
</dbReference>
<dbReference type="Gene3D" id="1.10.1200.10">
    <property type="entry name" value="ACP-like"/>
    <property type="match status" value="1"/>
</dbReference>
<dbReference type="GO" id="GO:0000036">
    <property type="term" value="F:acyl carrier activity"/>
    <property type="evidence" value="ECO:0007669"/>
    <property type="project" value="UniProtKB-UniRule"/>
</dbReference>
<dbReference type="UniPathway" id="UPA00094"/>
<organism evidence="5 6">
    <name type="scientific">candidate division WWE3 bacterium RIFOXYA2_FULL_46_9</name>
    <dbReference type="NCBI Taxonomy" id="1802636"/>
    <lineage>
        <taxon>Bacteria</taxon>
        <taxon>Katanobacteria</taxon>
    </lineage>
</organism>
<dbReference type="Pfam" id="PF00550">
    <property type="entry name" value="PP-binding"/>
    <property type="match status" value="1"/>
</dbReference>
<keyword evidence="1 3" id="KW-0596">Phosphopantetheine</keyword>
<dbReference type="AlphaFoldDB" id="A0A1F4W203"/>
<name>A0A1F4W203_UNCKA</name>
<protein>
    <recommendedName>
        <fullName evidence="3">Acyl carrier protein</fullName>
        <shortName evidence="3">ACP</shortName>
    </recommendedName>
</protein>
<dbReference type="Proteomes" id="UP000176614">
    <property type="component" value="Unassembled WGS sequence"/>
</dbReference>
<comment type="PTM">
    <text evidence="3">4'-phosphopantetheine is transferred from CoA to a specific serine of apo-ACP by AcpS. This modification is essential for activity because fatty acids are bound in thioester linkage to the sulfhydryl of the prosthetic group.</text>
</comment>
<evidence type="ECO:0000313" key="5">
    <source>
        <dbReference type="EMBL" id="OGC63442.1"/>
    </source>
</evidence>
<dbReference type="InterPro" id="IPR009081">
    <property type="entry name" value="PP-bd_ACP"/>
</dbReference>
<comment type="caution">
    <text evidence="3">Lacks conserved residue(s) required for the propagation of feature annotation.</text>
</comment>
<keyword evidence="2 3" id="KW-0597">Phosphoprotein</keyword>